<name>K0SLU6_THAOC</name>
<gene>
    <name evidence="2" type="ORF">THAOC_12799</name>
</gene>
<feature type="compositionally biased region" description="Low complexity" evidence="1">
    <location>
        <begin position="285"/>
        <end position="299"/>
    </location>
</feature>
<feature type="region of interest" description="Disordered" evidence="1">
    <location>
        <begin position="521"/>
        <end position="549"/>
    </location>
</feature>
<organism evidence="2 3">
    <name type="scientific">Thalassiosira oceanica</name>
    <name type="common">Marine diatom</name>
    <dbReference type="NCBI Taxonomy" id="159749"/>
    <lineage>
        <taxon>Eukaryota</taxon>
        <taxon>Sar</taxon>
        <taxon>Stramenopiles</taxon>
        <taxon>Ochrophyta</taxon>
        <taxon>Bacillariophyta</taxon>
        <taxon>Coscinodiscophyceae</taxon>
        <taxon>Thalassiosirophycidae</taxon>
        <taxon>Thalassiosirales</taxon>
        <taxon>Thalassiosiraceae</taxon>
        <taxon>Thalassiosira</taxon>
    </lineage>
</organism>
<dbReference type="Proteomes" id="UP000266841">
    <property type="component" value="Unassembled WGS sequence"/>
</dbReference>
<feature type="compositionally biased region" description="Gly residues" evidence="1">
    <location>
        <begin position="262"/>
        <end position="284"/>
    </location>
</feature>
<dbReference type="AlphaFoldDB" id="K0SLU6"/>
<feature type="compositionally biased region" description="Gly residues" evidence="1">
    <location>
        <begin position="225"/>
        <end position="235"/>
    </location>
</feature>
<protein>
    <submittedName>
        <fullName evidence="2">Uncharacterized protein</fullName>
    </submittedName>
</protein>
<feature type="region of interest" description="Disordered" evidence="1">
    <location>
        <begin position="1"/>
        <end position="32"/>
    </location>
</feature>
<feature type="compositionally biased region" description="Low complexity" evidence="1">
    <location>
        <begin position="213"/>
        <end position="224"/>
    </location>
</feature>
<feature type="region of interest" description="Disordered" evidence="1">
    <location>
        <begin position="205"/>
        <end position="304"/>
    </location>
</feature>
<keyword evidence="3" id="KW-1185">Reference proteome</keyword>
<reference evidence="2 3" key="1">
    <citation type="journal article" date="2012" name="Genome Biol.">
        <title>Genome and low-iron response of an oceanic diatom adapted to chronic iron limitation.</title>
        <authorList>
            <person name="Lommer M."/>
            <person name="Specht M."/>
            <person name="Roy A.S."/>
            <person name="Kraemer L."/>
            <person name="Andreson R."/>
            <person name="Gutowska M.A."/>
            <person name="Wolf J."/>
            <person name="Bergner S.V."/>
            <person name="Schilhabel M.B."/>
            <person name="Klostermeier U.C."/>
            <person name="Beiko R.G."/>
            <person name="Rosenstiel P."/>
            <person name="Hippler M."/>
            <person name="Laroche J."/>
        </authorList>
    </citation>
    <scope>NUCLEOTIDE SEQUENCE [LARGE SCALE GENOMIC DNA]</scope>
    <source>
        <strain evidence="2 3">CCMP1005</strain>
    </source>
</reference>
<feature type="non-terminal residue" evidence="2">
    <location>
        <position position="1"/>
    </location>
</feature>
<feature type="compositionally biased region" description="Low complexity" evidence="1">
    <location>
        <begin position="526"/>
        <end position="549"/>
    </location>
</feature>
<comment type="caution">
    <text evidence="2">The sequence shown here is derived from an EMBL/GenBank/DDBJ whole genome shotgun (WGS) entry which is preliminary data.</text>
</comment>
<sequence>EQHPSTMNPLGADPPAARQLTSETSSPSHHGASVADELLVVTSGSMGVLSAFILAQPSAQEHSLALDAIREFYGNQPDCQVTHSSEEGDAVQQARACGVLDSDIQFISDDLLATYSDIITQGISLLEARAAREAQADEVRARLLASSITQDQRQRISARNITVRGQRAAVAATPSVSQDHPARGGATVAGGIPLQVDFRAAAHGSPGRLDELSAAGGQSAPPGGYVQGNQGGLVRGGSAPLPLGRRPGPQAGRVPPPPPPRFGGGGGGGGGTGGGGNGGGGGAPVPGASQTSGSSSSSSADEGVSLDNVTKLTKFVRDGLQGLSPIKCRTSWLQFFTNYCVLGAQAKTLGLDIMVHTVVNGNPVFKTTESNKEASSMWFSVLIPMCMDPKNPLASRAEAMLSKGESGAEAMALLRAEYHGESSVESSFNDVEKLLFMAYDPNCGVSRTLYVTKATDLMDKIQRELPALVFSPIIRVFLCLRILDKAFVQKVREWLVHTDKSIESLDVERIHTIIKKLEGLNSEFGPSSQPPSSNHSASDSGTDASANASDANKASWKDGFAILTKCPLAEKNDFVKKSIKGMSPCIFCLAPSSETSEKKVSHAAASCPTLTKLGYTMVGCDDRGNPTNTKRKKEEIARLKKEIEDLKAAKAKEVGAKTAETGGGGSDSPAGFSATVEEVAEPKKWSDAVMPQGAFEELDL</sequence>
<proteinExistence type="predicted"/>
<evidence type="ECO:0000313" key="2">
    <source>
        <dbReference type="EMBL" id="EJK66285.1"/>
    </source>
</evidence>
<feature type="region of interest" description="Disordered" evidence="1">
    <location>
        <begin position="650"/>
        <end position="700"/>
    </location>
</feature>
<evidence type="ECO:0000256" key="1">
    <source>
        <dbReference type="SAM" id="MobiDB-lite"/>
    </source>
</evidence>
<feature type="compositionally biased region" description="Polar residues" evidence="1">
    <location>
        <begin position="19"/>
        <end position="28"/>
    </location>
</feature>
<accession>K0SLU6</accession>
<dbReference type="EMBL" id="AGNL01015108">
    <property type="protein sequence ID" value="EJK66285.1"/>
    <property type="molecule type" value="Genomic_DNA"/>
</dbReference>
<evidence type="ECO:0000313" key="3">
    <source>
        <dbReference type="Proteomes" id="UP000266841"/>
    </source>
</evidence>
<feature type="compositionally biased region" description="Low complexity" evidence="1">
    <location>
        <begin position="244"/>
        <end position="253"/>
    </location>
</feature>